<reference evidence="1 2" key="1">
    <citation type="journal article" date="2020" name="Mol. Biol. Evol.">
        <title>Distinct Expression and Methylation Patterns for Genes with Different Fates following a Single Whole-Genome Duplication in Flowering Plants.</title>
        <authorList>
            <person name="Shi T."/>
            <person name="Rahmani R.S."/>
            <person name="Gugger P.F."/>
            <person name="Wang M."/>
            <person name="Li H."/>
            <person name="Zhang Y."/>
            <person name="Li Z."/>
            <person name="Wang Q."/>
            <person name="Van de Peer Y."/>
            <person name="Marchal K."/>
            <person name="Chen J."/>
        </authorList>
    </citation>
    <scope>NUCLEOTIDE SEQUENCE [LARGE SCALE GENOMIC DNA]</scope>
    <source>
        <tissue evidence="1">Leaf</tissue>
    </source>
</reference>
<accession>A0A822XF93</accession>
<comment type="caution">
    <text evidence="1">The sequence shown here is derived from an EMBL/GenBank/DDBJ whole genome shotgun (WGS) entry which is preliminary data.</text>
</comment>
<name>A0A822XF93_NELNU</name>
<dbReference type="AlphaFoldDB" id="A0A822XF93"/>
<proteinExistence type="predicted"/>
<organism evidence="1 2">
    <name type="scientific">Nelumbo nucifera</name>
    <name type="common">Sacred lotus</name>
    <dbReference type="NCBI Taxonomy" id="4432"/>
    <lineage>
        <taxon>Eukaryota</taxon>
        <taxon>Viridiplantae</taxon>
        <taxon>Streptophyta</taxon>
        <taxon>Embryophyta</taxon>
        <taxon>Tracheophyta</taxon>
        <taxon>Spermatophyta</taxon>
        <taxon>Magnoliopsida</taxon>
        <taxon>Proteales</taxon>
        <taxon>Nelumbonaceae</taxon>
        <taxon>Nelumbo</taxon>
    </lineage>
</organism>
<sequence length="75" mass="8372">MDVYIPEEYVICRRKEKKEAADALKMVSDSGPTVVKVDKGKQKQQLRQSSSLRLGKEFLVSGVVSEEVTSTTIIL</sequence>
<evidence type="ECO:0000313" key="2">
    <source>
        <dbReference type="Proteomes" id="UP000607653"/>
    </source>
</evidence>
<keyword evidence="2" id="KW-1185">Reference proteome</keyword>
<evidence type="ECO:0000313" key="1">
    <source>
        <dbReference type="EMBL" id="DAD18867.1"/>
    </source>
</evidence>
<gene>
    <name evidence="1" type="ORF">HUJ06_020330</name>
</gene>
<dbReference type="EMBL" id="DUZY01000001">
    <property type="protein sequence ID" value="DAD18867.1"/>
    <property type="molecule type" value="Genomic_DNA"/>
</dbReference>
<protein>
    <submittedName>
        <fullName evidence="1">Uncharacterized protein</fullName>
    </submittedName>
</protein>
<dbReference type="Proteomes" id="UP000607653">
    <property type="component" value="Unassembled WGS sequence"/>
</dbReference>